<comment type="caution">
    <text evidence="2">The sequence shown here is derived from an EMBL/GenBank/DDBJ whole genome shotgun (WGS) entry which is preliminary data.</text>
</comment>
<evidence type="ECO:0000313" key="3">
    <source>
        <dbReference type="Proteomes" id="UP000093928"/>
    </source>
</evidence>
<reference evidence="2 3" key="1">
    <citation type="submission" date="2016-06" db="EMBL/GenBank/DDBJ databases">
        <authorList>
            <person name="Kjaerup R.B."/>
            <person name="Dalgaard T.S."/>
            <person name="Juul-Madsen H.R."/>
        </authorList>
    </citation>
    <scope>NUCLEOTIDE SEQUENCE [LARGE SCALE GENOMIC DNA]</scope>
    <source>
        <strain evidence="2 3">1165133.8</strain>
    </source>
</reference>
<dbReference type="Proteomes" id="UP000093928">
    <property type="component" value="Unassembled WGS sequence"/>
</dbReference>
<dbReference type="CDD" id="cd20302">
    <property type="entry name" value="cupin_DAD"/>
    <property type="match status" value="1"/>
</dbReference>
<organism evidence="2 3">
    <name type="scientific">Mycobacterium asiaticum</name>
    <dbReference type="NCBI Taxonomy" id="1790"/>
    <lineage>
        <taxon>Bacteria</taxon>
        <taxon>Bacillati</taxon>
        <taxon>Actinomycetota</taxon>
        <taxon>Actinomycetes</taxon>
        <taxon>Mycobacteriales</taxon>
        <taxon>Mycobacteriaceae</taxon>
        <taxon>Mycobacterium</taxon>
    </lineage>
</organism>
<gene>
    <name evidence="2" type="ORF">A5634_05295</name>
</gene>
<dbReference type="Gene3D" id="2.60.120.10">
    <property type="entry name" value="Jelly Rolls"/>
    <property type="match status" value="1"/>
</dbReference>
<dbReference type="SUPFAM" id="SSF51182">
    <property type="entry name" value="RmlC-like cupins"/>
    <property type="match status" value="1"/>
</dbReference>
<name>A0A1A3NND6_MYCAS</name>
<proteinExistence type="predicted"/>
<protein>
    <recommendedName>
        <fullName evidence="1">ChrR-like cupin domain-containing protein</fullName>
    </recommendedName>
</protein>
<dbReference type="RefSeq" id="WP_065145517.1">
    <property type="nucleotide sequence ID" value="NZ_LZLS01000171.1"/>
</dbReference>
<dbReference type="InterPro" id="IPR025979">
    <property type="entry name" value="ChrR-like_cupin_dom"/>
</dbReference>
<dbReference type="InterPro" id="IPR011051">
    <property type="entry name" value="RmlC_Cupin_sf"/>
</dbReference>
<feature type="domain" description="ChrR-like cupin" evidence="1">
    <location>
        <begin position="43"/>
        <end position="130"/>
    </location>
</feature>
<sequence length="186" mass="19743">MTLTVEPALMTTNSGALLPLVALPQGELLTVNEANIPLINDALGEGVHFKPLRLDLEAGVWVVLATIKPGASVPLHYHTGTAEGYTLSGCWHYLEYPDQLQTAGSYLYEPAGSVHTFVCPESNTEDTVLFVRVEGGNVNFTEDGQFHSIVDAVTIRHLTATLAEEQGLGPVGYIAGGAAGYIGEHA</sequence>
<dbReference type="Pfam" id="PF12973">
    <property type="entry name" value="Cupin_7"/>
    <property type="match status" value="1"/>
</dbReference>
<dbReference type="EMBL" id="LZLS01000171">
    <property type="protein sequence ID" value="OBK23653.1"/>
    <property type="molecule type" value="Genomic_DNA"/>
</dbReference>
<accession>A0A1A3NND6</accession>
<evidence type="ECO:0000313" key="2">
    <source>
        <dbReference type="EMBL" id="OBK23653.1"/>
    </source>
</evidence>
<dbReference type="InterPro" id="IPR014710">
    <property type="entry name" value="RmlC-like_jellyroll"/>
</dbReference>
<dbReference type="OrthoDB" id="564955at2"/>
<dbReference type="AlphaFoldDB" id="A0A1A3NND6"/>
<evidence type="ECO:0000259" key="1">
    <source>
        <dbReference type="Pfam" id="PF12973"/>
    </source>
</evidence>